<sequence length="70" mass="7675">MKKKKNPLLSFGGGVVWIVYCLQYGFGGNRQEGALINDQGLRGCEFDQLQCIDNHNLGGNGMDHSNSSRS</sequence>
<keyword evidence="2" id="KW-1185">Reference proteome</keyword>
<dbReference type="EMBL" id="CM002872">
    <property type="protein sequence ID" value="KFK37137.1"/>
    <property type="molecule type" value="Genomic_DNA"/>
</dbReference>
<protein>
    <submittedName>
        <fullName evidence="1">Uncharacterized protein</fullName>
    </submittedName>
</protein>
<reference evidence="2" key="1">
    <citation type="journal article" date="2015" name="Nat. Plants">
        <title>Genome expansion of Arabis alpina linked with retrotransposition and reduced symmetric DNA methylation.</title>
        <authorList>
            <person name="Willing E.M."/>
            <person name="Rawat V."/>
            <person name="Mandakova T."/>
            <person name="Maumus F."/>
            <person name="James G.V."/>
            <person name="Nordstroem K.J."/>
            <person name="Becker C."/>
            <person name="Warthmann N."/>
            <person name="Chica C."/>
            <person name="Szarzynska B."/>
            <person name="Zytnicki M."/>
            <person name="Albani M.C."/>
            <person name="Kiefer C."/>
            <person name="Bergonzi S."/>
            <person name="Castaings L."/>
            <person name="Mateos J.L."/>
            <person name="Berns M.C."/>
            <person name="Bujdoso N."/>
            <person name="Piofczyk T."/>
            <person name="de Lorenzo L."/>
            <person name="Barrero-Sicilia C."/>
            <person name="Mateos I."/>
            <person name="Piednoel M."/>
            <person name="Hagmann J."/>
            <person name="Chen-Min-Tao R."/>
            <person name="Iglesias-Fernandez R."/>
            <person name="Schuster S.C."/>
            <person name="Alonso-Blanco C."/>
            <person name="Roudier F."/>
            <person name="Carbonero P."/>
            <person name="Paz-Ares J."/>
            <person name="Davis S.J."/>
            <person name="Pecinka A."/>
            <person name="Quesneville H."/>
            <person name="Colot V."/>
            <person name="Lysak M.A."/>
            <person name="Weigel D."/>
            <person name="Coupland G."/>
            <person name="Schneeberger K."/>
        </authorList>
    </citation>
    <scope>NUCLEOTIDE SEQUENCE [LARGE SCALE GENOMIC DNA]</scope>
    <source>
        <strain evidence="2">cv. Pajares</strain>
    </source>
</reference>
<evidence type="ECO:0000313" key="2">
    <source>
        <dbReference type="Proteomes" id="UP000029120"/>
    </source>
</evidence>
<accession>A0A087H4T5</accession>
<gene>
    <name evidence="1" type="ordered locus">AALP_Aa4g217900</name>
</gene>
<dbReference type="Proteomes" id="UP000029120">
    <property type="component" value="Chromosome 4"/>
</dbReference>
<proteinExistence type="predicted"/>
<evidence type="ECO:0000313" key="1">
    <source>
        <dbReference type="EMBL" id="KFK37137.1"/>
    </source>
</evidence>
<name>A0A087H4T5_ARAAL</name>
<dbReference type="Gramene" id="KFK37137">
    <property type="protein sequence ID" value="KFK37137"/>
    <property type="gene ID" value="AALP_AA4G217900"/>
</dbReference>
<organism evidence="1 2">
    <name type="scientific">Arabis alpina</name>
    <name type="common">Alpine rock-cress</name>
    <dbReference type="NCBI Taxonomy" id="50452"/>
    <lineage>
        <taxon>Eukaryota</taxon>
        <taxon>Viridiplantae</taxon>
        <taxon>Streptophyta</taxon>
        <taxon>Embryophyta</taxon>
        <taxon>Tracheophyta</taxon>
        <taxon>Spermatophyta</taxon>
        <taxon>Magnoliopsida</taxon>
        <taxon>eudicotyledons</taxon>
        <taxon>Gunneridae</taxon>
        <taxon>Pentapetalae</taxon>
        <taxon>rosids</taxon>
        <taxon>malvids</taxon>
        <taxon>Brassicales</taxon>
        <taxon>Brassicaceae</taxon>
        <taxon>Arabideae</taxon>
        <taxon>Arabis</taxon>
    </lineage>
</organism>
<dbReference type="AlphaFoldDB" id="A0A087H4T5"/>